<feature type="compositionally biased region" description="Basic and acidic residues" evidence="10">
    <location>
        <begin position="718"/>
        <end position="730"/>
    </location>
</feature>
<dbReference type="EMBL" id="JAAWVO010000708">
    <property type="protein sequence ID" value="MBN3311514.1"/>
    <property type="molecule type" value="Genomic_DNA"/>
</dbReference>
<evidence type="ECO:0000313" key="14">
    <source>
        <dbReference type="Proteomes" id="UP000736164"/>
    </source>
</evidence>
<evidence type="ECO:0000256" key="4">
    <source>
        <dbReference type="ARBA" id="ARBA00022723"/>
    </source>
</evidence>
<dbReference type="PANTHER" id="PTHR13578:SF18">
    <property type="entry name" value="POLYCOMB GROUP PROTEIN ASXL3-RELATED"/>
    <property type="match status" value="1"/>
</dbReference>
<proteinExistence type="inferred from homology"/>
<feature type="region of interest" description="Disordered" evidence="10">
    <location>
        <begin position="750"/>
        <end position="771"/>
    </location>
</feature>
<dbReference type="InterPro" id="IPR007759">
    <property type="entry name" value="Asxl_HARE-HTH"/>
</dbReference>
<reference evidence="13" key="1">
    <citation type="journal article" date="2021" name="Cell">
        <title>Tracing the genetic footprints of vertebrate landing in non-teleost ray-finned fishes.</title>
        <authorList>
            <person name="Bi X."/>
            <person name="Wang K."/>
            <person name="Yang L."/>
            <person name="Pan H."/>
            <person name="Jiang H."/>
            <person name="Wei Q."/>
            <person name="Fang M."/>
            <person name="Yu H."/>
            <person name="Zhu C."/>
            <person name="Cai Y."/>
            <person name="He Y."/>
            <person name="Gan X."/>
            <person name="Zeng H."/>
            <person name="Yu D."/>
            <person name="Zhu Y."/>
            <person name="Jiang H."/>
            <person name="Qiu Q."/>
            <person name="Yang H."/>
            <person name="Zhang Y.E."/>
            <person name="Wang W."/>
            <person name="Zhu M."/>
            <person name="He S."/>
            <person name="Zhang G."/>
        </authorList>
    </citation>
    <scope>NUCLEOTIDE SEQUENCE</scope>
    <source>
        <strain evidence="13">Allg_001</strain>
    </source>
</reference>
<dbReference type="PROSITE" id="PS51913">
    <property type="entry name" value="HTH_HARE"/>
    <property type="match status" value="1"/>
</dbReference>
<name>A0A8J7NFI3_ATRSP</name>
<dbReference type="GO" id="GO:0035517">
    <property type="term" value="C:PR-DUB complex"/>
    <property type="evidence" value="ECO:0007669"/>
    <property type="project" value="TreeGrafter"/>
</dbReference>
<keyword evidence="6" id="KW-0862">Zinc</keyword>
<comment type="subcellular location">
    <subcellularLocation>
        <location evidence="1">Nucleus</location>
    </subcellularLocation>
</comment>
<evidence type="ECO:0000256" key="9">
    <source>
        <dbReference type="ARBA" id="ARBA00023242"/>
    </source>
</evidence>
<dbReference type="GO" id="GO:0045944">
    <property type="term" value="P:positive regulation of transcription by RNA polymerase II"/>
    <property type="evidence" value="ECO:0007669"/>
    <property type="project" value="TreeGrafter"/>
</dbReference>
<evidence type="ECO:0000256" key="3">
    <source>
        <dbReference type="ARBA" id="ARBA00022491"/>
    </source>
</evidence>
<evidence type="ECO:0000256" key="2">
    <source>
        <dbReference type="ARBA" id="ARBA00006391"/>
    </source>
</evidence>
<dbReference type="PANTHER" id="PTHR13578">
    <property type="entry name" value="ADDITIONAL SEX COMBS LIKE PROTEIN ASXL"/>
    <property type="match status" value="1"/>
</dbReference>
<evidence type="ECO:0000256" key="8">
    <source>
        <dbReference type="ARBA" id="ARBA00023163"/>
    </source>
</evidence>
<accession>A0A8J7NFI3</accession>
<organism evidence="13 14">
    <name type="scientific">Atractosteus spatula</name>
    <name type="common">Alligator gar</name>
    <name type="synonym">Lepisosteus spatula</name>
    <dbReference type="NCBI Taxonomy" id="7917"/>
    <lineage>
        <taxon>Eukaryota</taxon>
        <taxon>Metazoa</taxon>
        <taxon>Chordata</taxon>
        <taxon>Craniata</taxon>
        <taxon>Vertebrata</taxon>
        <taxon>Euteleostomi</taxon>
        <taxon>Actinopterygii</taxon>
        <taxon>Neopterygii</taxon>
        <taxon>Holostei</taxon>
        <taxon>Semionotiformes</taxon>
        <taxon>Lepisosteidae</taxon>
        <taxon>Atractosteus</taxon>
    </lineage>
</organism>
<keyword evidence="14" id="KW-1185">Reference proteome</keyword>
<evidence type="ECO:0000256" key="5">
    <source>
        <dbReference type="ARBA" id="ARBA00022771"/>
    </source>
</evidence>
<keyword evidence="3" id="KW-0678">Repressor</keyword>
<feature type="non-terminal residue" evidence="13">
    <location>
        <position position="1"/>
    </location>
</feature>
<dbReference type="GO" id="GO:0003677">
    <property type="term" value="F:DNA binding"/>
    <property type="evidence" value="ECO:0007669"/>
    <property type="project" value="InterPro"/>
</dbReference>
<dbReference type="GO" id="GO:0008270">
    <property type="term" value="F:zinc ion binding"/>
    <property type="evidence" value="ECO:0007669"/>
    <property type="project" value="UniProtKB-KW"/>
</dbReference>
<feature type="compositionally biased region" description="Polar residues" evidence="10">
    <location>
        <begin position="124"/>
        <end position="140"/>
    </location>
</feature>
<feature type="compositionally biased region" description="Polar residues" evidence="10">
    <location>
        <begin position="208"/>
        <end position="217"/>
    </location>
</feature>
<dbReference type="Pfam" id="PF13922">
    <property type="entry name" value="PHD_3"/>
    <property type="match status" value="1"/>
</dbReference>
<feature type="region of interest" description="Disordered" evidence="10">
    <location>
        <begin position="120"/>
        <end position="220"/>
    </location>
</feature>
<dbReference type="InterPro" id="IPR026905">
    <property type="entry name" value="ASX-like_PHD"/>
</dbReference>
<dbReference type="Pfam" id="PF05066">
    <property type="entry name" value="HARE-HTH"/>
    <property type="match status" value="1"/>
</dbReference>
<protein>
    <submittedName>
        <fullName evidence="13">ASXL3 protein</fullName>
    </submittedName>
</protein>
<dbReference type="InterPro" id="IPR028020">
    <property type="entry name" value="ASX_DEUBAD_dom"/>
</dbReference>
<keyword evidence="5" id="KW-0863">Zinc-finger</keyword>
<feature type="domain" description="HTH HARE-type" evidence="11">
    <location>
        <begin position="1"/>
        <end position="66"/>
    </location>
</feature>
<dbReference type="Proteomes" id="UP000736164">
    <property type="component" value="Unassembled WGS sequence"/>
</dbReference>
<evidence type="ECO:0000256" key="6">
    <source>
        <dbReference type="ARBA" id="ARBA00022833"/>
    </source>
</evidence>
<feature type="domain" description="DEUBAD" evidence="12">
    <location>
        <begin position="243"/>
        <end position="352"/>
    </location>
</feature>
<dbReference type="GO" id="GO:0003682">
    <property type="term" value="F:chromatin binding"/>
    <property type="evidence" value="ECO:0007669"/>
    <property type="project" value="TreeGrafter"/>
</dbReference>
<feature type="compositionally biased region" description="Basic and acidic residues" evidence="10">
    <location>
        <begin position="673"/>
        <end position="706"/>
    </location>
</feature>
<gene>
    <name evidence="13" type="primary">Asxl3</name>
    <name evidence="13" type="ORF">GTO95_0011814</name>
</gene>
<dbReference type="GO" id="GO:0042975">
    <property type="term" value="F:peroxisome proliferator activated receptor binding"/>
    <property type="evidence" value="ECO:0007669"/>
    <property type="project" value="TreeGrafter"/>
</dbReference>
<feature type="compositionally biased region" description="Basic and acidic residues" evidence="10">
    <location>
        <begin position="519"/>
        <end position="540"/>
    </location>
</feature>
<feature type="non-terminal residue" evidence="13">
    <location>
        <position position="1263"/>
    </location>
</feature>
<dbReference type="GO" id="GO:0009887">
    <property type="term" value="P:animal organ morphogenesis"/>
    <property type="evidence" value="ECO:0007669"/>
    <property type="project" value="TreeGrafter"/>
</dbReference>
<keyword evidence="9" id="KW-0539">Nucleus</keyword>
<evidence type="ECO:0000259" key="11">
    <source>
        <dbReference type="PROSITE" id="PS51913"/>
    </source>
</evidence>
<feature type="region of interest" description="Disordered" evidence="10">
    <location>
        <begin position="362"/>
        <end position="735"/>
    </location>
</feature>
<evidence type="ECO:0000256" key="10">
    <source>
        <dbReference type="SAM" id="MobiDB-lite"/>
    </source>
</evidence>
<dbReference type="AlphaFoldDB" id="A0A8J7NFI3"/>
<evidence type="ECO:0000256" key="7">
    <source>
        <dbReference type="ARBA" id="ARBA00023015"/>
    </source>
</evidence>
<feature type="compositionally biased region" description="Basic residues" evidence="10">
    <location>
        <begin position="141"/>
        <end position="158"/>
    </location>
</feature>
<dbReference type="PROSITE" id="PS51916">
    <property type="entry name" value="DEUBAD"/>
    <property type="match status" value="1"/>
</dbReference>
<evidence type="ECO:0000313" key="13">
    <source>
        <dbReference type="EMBL" id="MBN3311514.1"/>
    </source>
</evidence>
<dbReference type="Pfam" id="PF13919">
    <property type="entry name" value="ASXH"/>
    <property type="match status" value="1"/>
</dbReference>
<feature type="compositionally biased region" description="Basic and acidic residues" evidence="10">
    <location>
        <begin position="592"/>
        <end position="612"/>
    </location>
</feature>
<sequence>ALEKHPNTPMTAKQILEVIQKEGLKETSGTSPLACLNAMLHTNTRVGDGTFFKIPGKSGLYALKKEESPSLADGATESVCESDIEGIEMTETNNSTGEENGAVCFIPVCAMKLTDEVSSEHDSNTTTTAVQNKSVSSTQQHTKKALKQALRQQHKRRNGVSMMVNKAVPRVVLTPLKVSDEQPDSPSGSESKNGFGDGDSSEKDLKQRSPTGKQISQHLKKLKKSGLGHIKWTKAEDIDIETPGSILVNTNLRALINKHTFASLPQHFQQYLLLLLPEVDRQMGGDGVLRLSNSALNNEFFAYAAQGWKQRLAEGEFTPEMQLRIRQEMEKEKKIELWKEKFYETYYGEKLGMTEEESVTLTSVQKCSEDRNGSAVEPPAVPGTSSQGPADRDELEPSEKLYSSEEEEPVRVPDPSGSSVEKEVDALSPVKQLPPSVQLSHLCENPKIETVEHNSASSPRSPGVNGYRIQETKTAPVSPEPPRVEEEPEIENVESQVKTPLSKSPEPYASFAAENPIVHSDKKLESADAKQNHFTEKTDSEAPPFSEATYEPEPEIQKPAQLLAETMAAEPEVVEPPSPEVSPTENSQIKQNKKEPQHEIDTLPVEKTETHGNGKGSKQNKYHQAAEKSSASEITAWAEMPKAKHHKPHSTNHHHRADETHSIKQVDPSRSPDIARSESRDIENPKRKTGEQHVGICKEKRARMEESESSSSHSSSQAREKDAVPKEELRVPPLKIQLSKVGLPFIIKTQPVSKPEPKASPPPSQSAGRNTGARTLADIKARAQQARAQREAAAAAAVAAAARITSGEGGTPCLTESQAATPSKSDCPTGVIIANPNRRSPEKGFAIAQGSCPSLNTLENRIAIAKSIVTVSSLAENCVSVNTENQRRAPLQGSSTCRLSSVEANNPLVTQLLQGNLPLEKVLPQPRTGTRLEINRLPLPFQNTSVCKTAAAERNVMENAQSCISPDGKGQALGLAGPSHIRKQDTHGTKRVARPVGELAHIKCEQGKQMTEAESKIASCNLNQLRKGSVFPPNLQIKQADDIGSVSQAAQNKSLVHPPNGEVPSDHKQTVVAMETNKSLNWLPSANICSNIKVEPASFDDGLSNNCEMGMKQTPYEQNEGKEHIQAFQLKSPEFPPYIAPEPQKSFAQLNPPRNPHVPQPQQVYGNYSTIHFGNNKFNRTASVIEKSIGNFLGNSTSGASGLSNQSAPMSGQKYADGSRADELELKCSCRLKAMIVCKGCGAFCHDDCIGPSKLCVACLVVR</sequence>
<comment type="caution">
    <text evidence="13">The sequence shown here is derived from an EMBL/GenBank/DDBJ whole genome shotgun (WGS) entry which is preliminary data.</text>
</comment>
<feature type="compositionally biased region" description="Basic and acidic residues" evidence="10">
    <location>
        <begin position="390"/>
        <end position="403"/>
    </location>
</feature>
<dbReference type="InterPro" id="IPR024811">
    <property type="entry name" value="ASX/ASX-like"/>
</dbReference>
<keyword evidence="7" id="KW-0805">Transcription regulation</keyword>
<keyword evidence="4" id="KW-0479">Metal-binding</keyword>
<evidence type="ECO:0000259" key="12">
    <source>
        <dbReference type="PROSITE" id="PS51916"/>
    </source>
</evidence>
<comment type="similarity">
    <text evidence="2">Belongs to the Asx family.</text>
</comment>
<evidence type="ECO:0000256" key="1">
    <source>
        <dbReference type="ARBA" id="ARBA00004123"/>
    </source>
</evidence>
<feature type="compositionally biased region" description="Basic residues" evidence="10">
    <location>
        <begin position="643"/>
        <end position="655"/>
    </location>
</feature>
<dbReference type="InterPro" id="IPR044867">
    <property type="entry name" value="DEUBAD_dom"/>
</dbReference>
<keyword evidence="8" id="KW-0804">Transcription</keyword>